<sequence length="222" mass="25564">MVVALDEFTYKRFEYEREDSMTEIMRYFDIVKLVWNSEDIEKAVRAWMGPLTNTSRGKELLKDVTVFTRTPASAIALFDKALTEDRPVLEILTEGLRYALDEYIKLLSQRGYKLSKAKSKKWTEVWRMIISDERYRDLIAGLIRREGVKARELSEALGTESDWPKIAAVKYRIIERPEPLVYRFTDEFLAAAAGYAAETPSVPSAILKSMAKLYGEIGIEKT</sequence>
<gene>
    <name evidence="1" type="ORF">EYH02_02790</name>
</gene>
<evidence type="ECO:0000313" key="2">
    <source>
        <dbReference type="Proteomes" id="UP000605805"/>
    </source>
</evidence>
<reference evidence="1" key="1">
    <citation type="journal article" date="2020" name="ISME J.">
        <title>Gammaproteobacteria mediating utilization of methyl-, sulfur- and petroleum organic compounds in deep ocean hydrothermal plumes.</title>
        <authorList>
            <person name="Zhou Z."/>
            <person name="Liu Y."/>
            <person name="Pan J."/>
            <person name="Cron B.R."/>
            <person name="Toner B.M."/>
            <person name="Anantharaman K."/>
            <person name="Breier J.A."/>
            <person name="Dick G.J."/>
            <person name="Li M."/>
        </authorList>
    </citation>
    <scope>NUCLEOTIDE SEQUENCE</scope>
    <source>
        <strain evidence="1">SZUA-1435</strain>
    </source>
</reference>
<dbReference type="EMBL" id="DQTV01000048">
    <property type="protein sequence ID" value="HIP56982.1"/>
    <property type="molecule type" value="Genomic_DNA"/>
</dbReference>
<accession>A0A832YYR3</accession>
<dbReference type="Proteomes" id="UP000605805">
    <property type="component" value="Unassembled WGS sequence"/>
</dbReference>
<comment type="caution">
    <text evidence="1">The sequence shown here is derived from an EMBL/GenBank/DDBJ whole genome shotgun (WGS) entry which is preliminary data.</text>
</comment>
<protein>
    <submittedName>
        <fullName evidence="1">Uncharacterized protein</fullName>
    </submittedName>
</protein>
<organism evidence="1 2">
    <name type="scientific">Ignisphaera aggregans</name>
    <dbReference type="NCBI Taxonomy" id="334771"/>
    <lineage>
        <taxon>Archaea</taxon>
        <taxon>Thermoproteota</taxon>
        <taxon>Thermoprotei</taxon>
        <taxon>Desulfurococcales</taxon>
        <taxon>Desulfurococcaceae</taxon>
        <taxon>Ignisphaera</taxon>
    </lineage>
</organism>
<name>A0A832YYR3_9CREN</name>
<proteinExistence type="predicted"/>
<evidence type="ECO:0000313" key="1">
    <source>
        <dbReference type="EMBL" id="HIP56982.1"/>
    </source>
</evidence>
<dbReference type="AlphaFoldDB" id="A0A832YYR3"/>